<organism evidence="2 3">
    <name type="scientific">Tegillarca granosa</name>
    <name type="common">Malaysian cockle</name>
    <name type="synonym">Anadara granosa</name>
    <dbReference type="NCBI Taxonomy" id="220873"/>
    <lineage>
        <taxon>Eukaryota</taxon>
        <taxon>Metazoa</taxon>
        <taxon>Spiralia</taxon>
        <taxon>Lophotrochozoa</taxon>
        <taxon>Mollusca</taxon>
        <taxon>Bivalvia</taxon>
        <taxon>Autobranchia</taxon>
        <taxon>Pteriomorphia</taxon>
        <taxon>Arcoida</taxon>
        <taxon>Arcoidea</taxon>
        <taxon>Arcidae</taxon>
        <taxon>Tegillarca</taxon>
    </lineage>
</organism>
<reference evidence="2 3" key="1">
    <citation type="submission" date="2022-12" db="EMBL/GenBank/DDBJ databases">
        <title>Chromosome-level genome of Tegillarca granosa.</title>
        <authorList>
            <person name="Kim J."/>
        </authorList>
    </citation>
    <scope>NUCLEOTIDE SEQUENCE [LARGE SCALE GENOMIC DNA]</scope>
    <source>
        <strain evidence="2">Teg-2019</strain>
        <tissue evidence="2">Adductor muscle</tissue>
    </source>
</reference>
<dbReference type="Proteomes" id="UP001217089">
    <property type="component" value="Unassembled WGS sequence"/>
</dbReference>
<feature type="compositionally biased region" description="Basic residues" evidence="1">
    <location>
        <begin position="106"/>
        <end position="115"/>
    </location>
</feature>
<feature type="compositionally biased region" description="Basic and acidic residues" evidence="1">
    <location>
        <begin position="61"/>
        <end position="71"/>
    </location>
</feature>
<feature type="compositionally biased region" description="Basic and acidic residues" evidence="1">
    <location>
        <begin position="116"/>
        <end position="125"/>
    </location>
</feature>
<accession>A0ABQ9EIM9</accession>
<sequence>MHLKKMNRTNLIKKRRLSTTLNPSCKTNRKRTDDITSTSEVHFRPIPNSAKVSHNSTYENVKNKALDEVPKGRQLPSPRNDVEENKIRLPTKLPPLNHEENSTSSPKKKKKKRKSKENENEDKSE</sequence>
<feature type="compositionally biased region" description="Basic residues" evidence="1">
    <location>
        <begin position="1"/>
        <end position="17"/>
    </location>
</feature>
<comment type="caution">
    <text evidence="2">The sequence shown here is derived from an EMBL/GenBank/DDBJ whole genome shotgun (WGS) entry which is preliminary data.</text>
</comment>
<evidence type="ECO:0000313" key="3">
    <source>
        <dbReference type="Proteomes" id="UP001217089"/>
    </source>
</evidence>
<proteinExistence type="predicted"/>
<keyword evidence="3" id="KW-1185">Reference proteome</keyword>
<feature type="compositionally biased region" description="Polar residues" evidence="1">
    <location>
        <begin position="50"/>
        <end position="60"/>
    </location>
</feature>
<name>A0ABQ9EIM9_TEGGR</name>
<gene>
    <name evidence="2" type="ORF">KUTeg_017343</name>
</gene>
<protein>
    <submittedName>
        <fullName evidence="2">Uncharacterized protein</fullName>
    </submittedName>
</protein>
<feature type="region of interest" description="Disordered" evidence="1">
    <location>
        <begin position="1"/>
        <end position="125"/>
    </location>
</feature>
<evidence type="ECO:0000313" key="2">
    <source>
        <dbReference type="EMBL" id="KAJ8305106.1"/>
    </source>
</evidence>
<dbReference type="EMBL" id="JARBDR010000869">
    <property type="protein sequence ID" value="KAJ8305106.1"/>
    <property type="molecule type" value="Genomic_DNA"/>
</dbReference>
<evidence type="ECO:0000256" key="1">
    <source>
        <dbReference type="SAM" id="MobiDB-lite"/>
    </source>
</evidence>